<feature type="region of interest" description="Disordered" evidence="1">
    <location>
        <begin position="65"/>
        <end position="122"/>
    </location>
</feature>
<organism evidence="2 3">
    <name type="scientific">Phycomyces blakesleeanus</name>
    <dbReference type="NCBI Taxonomy" id="4837"/>
    <lineage>
        <taxon>Eukaryota</taxon>
        <taxon>Fungi</taxon>
        <taxon>Fungi incertae sedis</taxon>
        <taxon>Mucoromycota</taxon>
        <taxon>Mucoromycotina</taxon>
        <taxon>Mucoromycetes</taxon>
        <taxon>Mucorales</taxon>
        <taxon>Phycomycetaceae</taxon>
        <taxon>Phycomyces</taxon>
    </lineage>
</organism>
<keyword evidence="3" id="KW-1185">Reference proteome</keyword>
<feature type="compositionally biased region" description="Polar residues" evidence="1">
    <location>
        <begin position="215"/>
        <end position="224"/>
    </location>
</feature>
<feature type="compositionally biased region" description="Polar residues" evidence="1">
    <location>
        <begin position="369"/>
        <end position="381"/>
    </location>
</feature>
<feature type="compositionally biased region" description="Low complexity" evidence="1">
    <location>
        <begin position="73"/>
        <end position="85"/>
    </location>
</feature>
<feature type="compositionally biased region" description="Basic and acidic residues" evidence="1">
    <location>
        <begin position="315"/>
        <end position="343"/>
    </location>
</feature>
<comment type="caution">
    <text evidence="2">The sequence shown here is derived from an EMBL/GenBank/DDBJ whole genome shotgun (WGS) entry which is preliminary data.</text>
</comment>
<feature type="compositionally biased region" description="Pro residues" evidence="1">
    <location>
        <begin position="151"/>
        <end position="163"/>
    </location>
</feature>
<feature type="compositionally biased region" description="Low complexity" evidence="1">
    <location>
        <begin position="274"/>
        <end position="284"/>
    </location>
</feature>
<feature type="compositionally biased region" description="Pro residues" evidence="1">
    <location>
        <begin position="86"/>
        <end position="96"/>
    </location>
</feature>
<protein>
    <recommendedName>
        <fullName evidence="4">SAP domain-containing protein</fullName>
    </recommendedName>
</protein>
<dbReference type="EMBL" id="JBCLYO010000012">
    <property type="protein sequence ID" value="KAL0084339.1"/>
    <property type="molecule type" value="Genomic_DNA"/>
</dbReference>
<dbReference type="Proteomes" id="UP001448207">
    <property type="component" value="Unassembled WGS sequence"/>
</dbReference>
<feature type="region of interest" description="Disordered" evidence="1">
    <location>
        <begin position="134"/>
        <end position="193"/>
    </location>
</feature>
<reference evidence="2 3" key="1">
    <citation type="submission" date="2024-04" db="EMBL/GenBank/DDBJ databases">
        <title>Symmetric and asymmetric DNA N6-adenine methylation regulates different biological responses in Mucorales.</title>
        <authorList>
            <consortium name="Lawrence Berkeley National Laboratory"/>
            <person name="Lax C."/>
            <person name="Mondo S.J."/>
            <person name="Osorio-Concepcion M."/>
            <person name="Muszewska A."/>
            <person name="Corrochano-Luque M."/>
            <person name="Gutierrez G."/>
            <person name="Riley R."/>
            <person name="Lipzen A."/>
            <person name="Guo J."/>
            <person name="Hundley H."/>
            <person name="Amirebrahimi M."/>
            <person name="Ng V."/>
            <person name="Lorenzo-Gutierrez D."/>
            <person name="Binder U."/>
            <person name="Yang J."/>
            <person name="Song Y."/>
            <person name="Canovas D."/>
            <person name="Navarro E."/>
            <person name="Freitag M."/>
            <person name="Gabaldon T."/>
            <person name="Grigoriev I.V."/>
            <person name="Corrochano L.M."/>
            <person name="Nicolas F.E."/>
            <person name="Garre V."/>
        </authorList>
    </citation>
    <scope>NUCLEOTIDE SEQUENCE [LARGE SCALE GENOMIC DNA]</scope>
    <source>
        <strain evidence="2 3">L51</strain>
    </source>
</reference>
<evidence type="ECO:0000256" key="1">
    <source>
        <dbReference type="SAM" id="MobiDB-lite"/>
    </source>
</evidence>
<proteinExistence type="predicted"/>
<evidence type="ECO:0000313" key="3">
    <source>
        <dbReference type="Proteomes" id="UP001448207"/>
    </source>
</evidence>
<gene>
    <name evidence="2" type="ORF">J3Q64DRAFT_1747316</name>
</gene>
<feature type="compositionally biased region" description="Polar residues" evidence="1">
    <location>
        <begin position="134"/>
        <end position="145"/>
    </location>
</feature>
<feature type="compositionally biased region" description="Low complexity" evidence="1">
    <location>
        <begin position="249"/>
        <end position="265"/>
    </location>
</feature>
<name>A0ABR3AXE2_PHYBL</name>
<dbReference type="InterPro" id="IPR036361">
    <property type="entry name" value="SAP_dom_sf"/>
</dbReference>
<accession>A0ABR3AXE2</accession>
<evidence type="ECO:0000313" key="2">
    <source>
        <dbReference type="EMBL" id="KAL0084339.1"/>
    </source>
</evidence>
<feature type="region of interest" description="Disordered" evidence="1">
    <location>
        <begin position="205"/>
        <end position="387"/>
    </location>
</feature>
<feature type="compositionally biased region" description="Basic and acidic residues" evidence="1">
    <location>
        <begin position="172"/>
        <end position="184"/>
    </location>
</feature>
<evidence type="ECO:0008006" key="4">
    <source>
        <dbReference type="Google" id="ProtNLM"/>
    </source>
</evidence>
<dbReference type="Gene3D" id="1.10.720.30">
    <property type="entry name" value="SAP domain"/>
    <property type="match status" value="1"/>
</dbReference>
<sequence length="418" mass="45318">MLWRSSLVQCRPLHTYVQRAVWNKAHLRKLKKNELLELAQEHNIDPTGTKNELISRLAAFKDPKVARHPDVVPDSTSTKPASSTPTPTPTPTPSTPPTTLEPIASTPAVESTRTTEPEDEGDLEWAKAFALRASQRTSKPISNNAKKLPAKPHPLTPSPPPLTKPVEQVELETPKVETELKPETDENDAPEDVNVAWMKAFEQKVGTHGARGAPSTKSKSSTIMPDSLKTVANETPIENPIDISALKQSLSSSTTSSTSSTSSTPPSTPPTPQSTPVSSPSSSTPSPPPPSPESPSNVGKDWAPASNPADQGQEDMLREMLEMVQKDQAEAIARENAESELHRQTKKNKTTQTNNSNSCTEMLREKHQSSNSSHESNAGETSSRDMWINGTIGASVLVWLTMGEDGLKELFKSKSKSN</sequence>